<dbReference type="SUPFAM" id="SSF55781">
    <property type="entry name" value="GAF domain-like"/>
    <property type="match status" value="1"/>
</dbReference>
<dbReference type="GO" id="GO:0003824">
    <property type="term" value="F:catalytic activity"/>
    <property type="evidence" value="ECO:0007669"/>
    <property type="project" value="UniProtKB-ARBA"/>
</dbReference>
<organism evidence="4 5">
    <name type="scientific">Mariprofundus micogutta</name>
    <dbReference type="NCBI Taxonomy" id="1921010"/>
    <lineage>
        <taxon>Bacteria</taxon>
        <taxon>Pseudomonadati</taxon>
        <taxon>Pseudomonadota</taxon>
        <taxon>Candidatius Mariprofundia</taxon>
        <taxon>Mariprofundales</taxon>
        <taxon>Mariprofundaceae</taxon>
        <taxon>Mariprofundus</taxon>
    </lineage>
</organism>
<dbReference type="InterPro" id="IPR013655">
    <property type="entry name" value="PAS_fold_3"/>
</dbReference>
<dbReference type="InterPro" id="IPR001610">
    <property type="entry name" value="PAC"/>
</dbReference>
<dbReference type="Gene3D" id="3.30.450.20">
    <property type="entry name" value="PAS domain"/>
    <property type="match status" value="1"/>
</dbReference>
<accession>A0A1L8CNH4</accession>
<dbReference type="Gene3D" id="3.30.450.40">
    <property type="match status" value="1"/>
</dbReference>
<name>A0A1L8CNH4_9PROT</name>
<keyword evidence="5" id="KW-1185">Reference proteome</keyword>
<dbReference type="Pfam" id="PF13185">
    <property type="entry name" value="GAF_2"/>
    <property type="match status" value="1"/>
</dbReference>
<dbReference type="PANTHER" id="PTHR44757">
    <property type="entry name" value="DIGUANYLATE CYCLASE DGCP"/>
    <property type="match status" value="1"/>
</dbReference>
<dbReference type="PROSITE" id="PS50112">
    <property type="entry name" value="PAS"/>
    <property type="match status" value="1"/>
</dbReference>
<dbReference type="InterPro" id="IPR052155">
    <property type="entry name" value="Biofilm_reg_signaling"/>
</dbReference>
<dbReference type="PROSITE" id="PS50887">
    <property type="entry name" value="GGDEF"/>
    <property type="match status" value="1"/>
</dbReference>
<dbReference type="SMART" id="SM00065">
    <property type="entry name" value="GAF"/>
    <property type="match status" value="1"/>
</dbReference>
<dbReference type="EMBL" id="BDFD01000011">
    <property type="protein sequence ID" value="GAV20465.1"/>
    <property type="molecule type" value="Genomic_DNA"/>
</dbReference>
<dbReference type="SUPFAM" id="SSF55073">
    <property type="entry name" value="Nucleotide cyclase"/>
    <property type="match status" value="1"/>
</dbReference>
<dbReference type="Gene3D" id="3.30.70.270">
    <property type="match status" value="1"/>
</dbReference>
<evidence type="ECO:0000259" key="3">
    <source>
        <dbReference type="PROSITE" id="PS50887"/>
    </source>
</evidence>
<dbReference type="SMART" id="SM00091">
    <property type="entry name" value="PAS"/>
    <property type="match status" value="1"/>
</dbReference>
<evidence type="ECO:0000259" key="2">
    <source>
        <dbReference type="PROSITE" id="PS50113"/>
    </source>
</evidence>
<dbReference type="OrthoDB" id="5620448at2"/>
<dbReference type="Proteomes" id="UP000231632">
    <property type="component" value="Unassembled WGS sequence"/>
</dbReference>
<dbReference type="Pfam" id="PF00990">
    <property type="entry name" value="GGDEF"/>
    <property type="match status" value="1"/>
</dbReference>
<dbReference type="SUPFAM" id="SSF55785">
    <property type="entry name" value="PYP-like sensor domain (PAS domain)"/>
    <property type="match status" value="1"/>
</dbReference>
<dbReference type="InterPro" id="IPR043128">
    <property type="entry name" value="Rev_trsase/Diguanyl_cyclase"/>
</dbReference>
<dbReference type="STRING" id="1921010.MMIC_P1431"/>
<dbReference type="NCBIfam" id="TIGR00254">
    <property type="entry name" value="GGDEF"/>
    <property type="match status" value="1"/>
</dbReference>
<dbReference type="PROSITE" id="PS50113">
    <property type="entry name" value="PAC"/>
    <property type="match status" value="1"/>
</dbReference>
<dbReference type="InterPro" id="IPR035965">
    <property type="entry name" value="PAS-like_dom_sf"/>
</dbReference>
<dbReference type="SMART" id="SM00086">
    <property type="entry name" value="PAC"/>
    <property type="match status" value="1"/>
</dbReference>
<feature type="domain" description="GGDEF" evidence="3">
    <location>
        <begin position="342"/>
        <end position="475"/>
    </location>
</feature>
<dbReference type="CDD" id="cd00130">
    <property type="entry name" value="PAS"/>
    <property type="match status" value="1"/>
</dbReference>
<dbReference type="NCBIfam" id="TIGR00229">
    <property type="entry name" value="sensory_box"/>
    <property type="match status" value="1"/>
</dbReference>
<evidence type="ECO:0000259" key="1">
    <source>
        <dbReference type="PROSITE" id="PS50112"/>
    </source>
</evidence>
<dbReference type="Pfam" id="PF08447">
    <property type="entry name" value="PAS_3"/>
    <property type="match status" value="1"/>
</dbReference>
<reference evidence="4 5" key="1">
    <citation type="journal article" date="2017" name="Arch. Microbiol.">
        <title>Mariprofundus micogutta sp. nov., a novel iron-oxidizing zetaproteobacterium isolated from a deep-sea hydrothermal field at the Bayonnaise knoll of the Izu-Ogasawara arc, and a description of Mariprofundales ord. nov. and Zetaproteobacteria classis nov.</title>
        <authorList>
            <person name="Makita H."/>
            <person name="Tanaka E."/>
            <person name="Mitsunobu S."/>
            <person name="Miyazaki M."/>
            <person name="Nunoura T."/>
            <person name="Uematsu K."/>
            <person name="Takaki Y."/>
            <person name="Nishi S."/>
            <person name="Shimamura S."/>
            <person name="Takai K."/>
        </authorList>
    </citation>
    <scope>NUCLEOTIDE SEQUENCE [LARGE SCALE GENOMIC DNA]</scope>
    <source>
        <strain evidence="4 5">ET2</strain>
    </source>
</reference>
<dbReference type="InterPro" id="IPR029787">
    <property type="entry name" value="Nucleotide_cyclase"/>
</dbReference>
<evidence type="ECO:0000313" key="5">
    <source>
        <dbReference type="Proteomes" id="UP000231632"/>
    </source>
</evidence>
<gene>
    <name evidence="4" type="ORF">MMIC_P1431</name>
</gene>
<dbReference type="InterPro" id="IPR003018">
    <property type="entry name" value="GAF"/>
</dbReference>
<proteinExistence type="predicted"/>
<dbReference type="InterPro" id="IPR000014">
    <property type="entry name" value="PAS"/>
</dbReference>
<feature type="domain" description="PAC" evidence="2">
    <location>
        <begin position="259"/>
        <end position="310"/>
    </location>
</feature>
<sequence length="477" mass="52761">MAIGQKMSQTELFSLFAHASNCMHEALDIPAILRASVSSAVSLVDARAGSAGLLVNDKLAFTEHWDGQTWSPMQCGFGAEDGWVGDLIRYRKPFIITEGDAITGFAPEVAPALVDIDQLIAMPIIGKQDDMLACLLVFDKNSGQFDAKDGMLLEQLASMVSVALENGIEQQESSRIEADLEKSVATYRTLVEQIPAITYIATLDRSRILFVSPQVEDILGYCQDDFLANQEMWSEQIHHEDHERVIAEVKQSLKDDLPFHSEYRICAKDGRDIWVKDAAATVRDHDQDLYLQGVVYDITERKQSEKKLLQMAHFDQLTGLANRSLFHDRLDQAVAQAKRHKQKLAVLYLDLDGFKAVNDALGHKAGDLLLAETARRLRDNVREVDTVARMGGDEFTIILNEIDSQKNISLVADKLIGAVSSPYEGIGVALPVTVSIGAAIYPDDSMHKDVLVTAADNAMYHAKNSGKNRCCFHLAKS</sequence>
<dbReference type="RefSeq" id="WP_072659784.1">
    <property type="nucleotide sequence ID" value="NZ_BDFD01000011.1"/>
</dbReference>
<dbReference type="CDD" id="cd01949">
    <property type="entry name" value="GGDEF"/>
    <property type="match status" value="1"/>
</dbReference>
<dbReference type="FunFam" id="3.30.70.270:FF:000001">
    <property type="entry name" value="Diguanylate cyclase domain protein"/>
    <property type="match status" value="1"/>
</dbReference>
<dbReference type="InterPro" id="IPR029016">
    <property type="entry name" value="GAF-like_dom_sf"/>
</dbReference>
<comment type="caution">
    <text evidence="4">The sequence shown here is derived from an EMBL/GenBank/DDBJ whole genome shotgun (WGS) entry which is preliminary data.</text>
</comment>
<dbReference type="InterPro" id="IPR000160">
    <property type="entry name" value="GGDEF_dom"/>
</dbReference>
<dbReference type="InterPro" id="IPR000700">
    <property type="entry name" value="PAS-assoc_C"/>
</dbReference>
<evidence type="ECO:0000313" key="4">
    <source>
        <dbReference type="EMBL" id="GAV20465.1"/>
    </source>
</evidence>
<dbReference type="SMART" id="SM00267">
    <property type="entry name" value="GGDEF"/>
    <property type="match status" value="1"/>
</dbReference>
<protein>
    <submittedName>
        <fullName evidence="4">Cyclic di-GMP phosphodiesterase Gmr</fullName>
    </submittedName>
</protein>
<feature type="domain" description="PAS" evidence="1">
    <location>
        <begin position="183"/>
        <end position="256"/>
    </location>
</feature>
<dbReference type="PANTHER" id="PTHR44757:SF2">
    <property type="entry name" value="BIOFILM ARCHITECTURE MAINTENANCE PROTEIN MBAA"/>
    <property type="match status" value="1"/>
</dbReference>
<dbReference type="AlphaFoldDB" id="A0A1L8CNH4"/>